<keyword evidence="2" id="KW-0521">NADP</keyword>
<dbReference type="GO" id="GO:0016616">
    <property type="term" value="F:oxidoreductase activity, acting on the CH-OH group of donors, NAD or NADP as acceptor"/>
    <property type="evidence" value="ECO:0007669"/>
    <property type="project" value="UniProtKB-ARBA"/>
</dbReference>
<dbReference type="Gene3D" id="3.20.20.100">
    <property type="entry name" value="NADP-dependent oxidoreductase domain"/>
    <property type="match status" value="1"/>
</dbReference>
<evidence type="ECO:0000259" key="7">
    <source>
        <dbReference type="Pfam" id="PF00248"/>
    </source>
</evidence>
<evidence type="ECO:0000256" key="5">
    <source>
        <dbReference type="PIRSR" id="PIRSR000097-2"/>
    </source>
</evidence>
<dbReference type="EMBL" id="AP024085">
    <property type="protein sequence ID" value="BCL59069.1"/>
    <property type="molecule type" value="Genomic_DNA"/>
</dbReference>
<name>A0A7I8E2D0_9FIRM</name>
<dbReference type="InterPro" id="IPR023210">
    <property type="entry name" value="NADP_OxRdtase_dom"/>
</dbReference>
<gene>
    <name evidence="8" type="ORF">Fi14EGH31_27810</name>
</gene>
<dbReference type="KEGG" id="fit:Fi14EGH31_27810"/>
<dbReference type="Proteomes" id="UP000593842">
    <property type="component" value="Chromosome"/>
</dbReference>
<dbReference type="RefSeq" id="WP_117787977.1">
    <property type="nucleotide sequence ID" value="NZ_AP024085.1"/>
</dbReference>
<dbReference type="PROSITE" id="PS00062">
    <property type="entry name" value="ALDOKETO_REDUCTASE_2"/>
    <property type="match status" value="1"/>
</dbReference>
<feature type="binding site" evidence="5">
    <location>
        <position position="107"/>
    </location>
    <ligand>
        <name>substrate</name>
    </ligand>
</feature>
<evidence type="ECO:0000256" key="4">
    <source>
        <dbReference type="PIRSR" id="PIRSR000097-1"/>
    </source>
</evidence>
<dbReference type="AlphaFoldDB" id="A0A7I8E2D0"/>
<dbReference type="InterPro" id="IPR018170">
    <property type="entry name" value="Aldo/ket_reductase_CS"/>
</dbReference>
<dbReference type="SUPFAM" id="SSF51430">
    <property type="entry name" value="NAD(P)-linked oxidoreductase"/>
    <property type="match status" value="1"/>
</dbReference>
<dbReference type="PIRSF" id="PIRSF000097">
    <property type="entry name" value="AKR"/>
    <property type="match status" value="1"/>
</dbReference>
<dbReference type="PANTHER" id="PTHR43827:SF3">
    <property type="entry name" value="NADP-DEPENDENT OXIDOREDUCTASE DOMAIN-CONTAINING PROTEIN"/>
    <property type="match status" value="1"/>
</dbReference>
<dbReference type="PRINTS" id="PR00069">
    <property type="entry name" value="ALDKETRDTASE"/>
</dbReference>
<evidence type="ECO:0000256" key="3">
    <source>
        <dbReference type="ARBA" id="ARBA00023002"/>
    </source>
</evidence>
<feature type="active site" description="Proton donor" evidence="4">
    <location>
        <position position="49"/>
    </location>
</feature>
<dbReference type="Pfam" id="PF00248">
    <property type="entry name" value="Aldo_ket_red"/>
    <property type="match status" value="1"/>
</dbReference>
<dbReference type="PROSITE" id="PS00798">
    <property type="entry name" value="ALDOKETO_REDUCTASE_1"/>
    <property type="match status" value="1"/>
</dbReference>
<evidence type="ECO:0000313" key="8">
    <source>
        <dbReference type="EMBL" id="BCL59069.1"/>
    </source>
</evidence>
<sequence length="281" mass="33333">MDYITLNNGLKMPLLGFGTMNIFDEEECTKILKEAYEEGYRLFDCAQIYGNEQIVGSALRKAGIPRDELFLTTKVWFTNFEGEEVRKSLLESMRKLQTDYFDLVFIHWPYGNTYHAYRELEKMYEEGFIKSIGISNYQESQYLDLVHFNKIIPVVNQIKVTLRCQRKQMLEVMNEKGTVLQGYQVFGKEETLPIYEDDKVKSIALKYNKTTRQIAMKYLVQNRISVITRPMEKQYMKDNLNLFDFQLNEEEMSYLSSFDLLEYNTKPSQDYQRTKSMLENM</sequence>
<evidence type="ECO:0000256" key="1">
    <source>
        <dbReference type="ARBA" id="ARBA00007905"/>
    </source>
</evidence>
<evidence type="ECO:0000256" key="6">
    <source>
        <dbReference type="PIRSR" id="PIRSR000097-3"/>
    </source>
</evidence>
<feature type="site" description="Lowers pKa of active site Tyr" evidence="6">
    <location>
        <position position="74"/>
    </location>
</feature>
<dbReference type="GeneID" id="70581217"/>
<dbReference type="InterPro" id="IPR020471">
    <property type="entry name" value="AKR"/>
</dbReference>
<reference evidence="9" key="1">
    <citation type="submission" date="2020-09" db="EMBL/GenBank/DDBJ databases">
        <title>Complete genome sequencing of Faecalibacillus intestinalis strain 14EGH31.</title>
        <authorList>
            <person name="Sakamoto M."/>
            <person name="Murakami T."/>
            <person name="Mori H."/>
        </authorList>
    </citation>
    <scope>NUCLEOTIDE SEQUENCE [LARGE SCALE GENOMIC DNA]</scope>
    <source>
        <strain evidence="9">14EGH31</strain>
    </source>
</reference>
<evidence type="ECO:0000313" key="9">
    <source>
        <dbReference type="Proteomes" id="UP000593842"/>
    </source>
</evidence>
<dbReference type="PANTHER" id="PTHR43827">
    <property type="entry name" value="2,5-DIKETO-D-GLUCONIC ACID REDUCTASE"/>
    <property type="match status" value="1"/>
</dbReference>
<organism evidence="8 9">
    <name type="scientific">Faecalibacillus intestinalis</name>
    <dbReference type="NCBI Taxonomy" id="1982626"/>
    <lineage>
        <taxon>Bacteria</taxon>
        <taxon>Bacillati</taxon>
        <taxon>Bacillota</taxon>
        <taxon>Erysipelotrichia</taxon>
        <taxon>Erysipelotrichales</taxon>
        <taxon>Coprobacillaceae</taxon>
        <taxon>Faecalibacillus</taxon>
    </lineage>
</organism>
<dbReference type="InterPro" id="IPR036812">
    <property type="entry name" value="NAD(P)_OxRdtase_dom_sf"/>
</dbReference>
<comment type="similarity">
    <text evidence="1">Belongs to the aldo/keto reductase family.</text>
</comment>
<accession>A0A7I8E2D0</accession>
<proteinExistence type="inferred from homology"/>
<keyword evidence="3" id="KW-0560">Oxidoreductase</keyword>
<protein>
    <submittedName>
        <fullName evidence="8">Oxidoreductase</fullName>
    </submittedName>
</protein>
<evidence type="ECO:0000256" key="2">
    <source>
        <dbReference type="ARBA" id="ARBA00022857"/>
    </source>
</evidence>
<feature type="domain" description="NADP-dependent oxidoreductase" evidence="7">
    <location>
        <begin position="15"/>
        <end position="258"/>
    </location>
</feature>